<evidence type="ECO:0000313" key="15">
    <source>
        <dbReference type="EMBL" id="OIR02032.1"/>
    </source>
</evidence>
<feature type="domain" description="Radical SAM core" evidence="14">
    <location>
        <begin position="4"/>
        <end position="229"/>
    </location>
</feature>
<dbReference type="GO" id="GO:0061799">
    <property type="term" value="F:cyclic pyranopterin monophosphate synthase activity"/>
    <property type="evidence" value="ECO:0007669"/>
    <property type="project" value="TreeGrafter"/>
</dbReference>
<comment type="catalytic activity">
    <reaction evidence="12">
        <text>GTP + AH2 + S-adenosyl-L-methionine = (8S)-3',8-cyclo-7,8-dihydroguanosine 5'-triphosphate + 5'-deoxyadenosine + L-methionine + A + H(+)</text>
        <dbReference type="Rhea" id="RHEA:49576"/>
        <dbReference type="ChEBI" id="CHEBI:13193"/>
        <dbReference type="ChEBI" id="CHEBI:15378"/>
        <dbReference type="ChEBI" id="CHEBI:17319"/>
        <dbReference type="ChEBI" id="CHEBI:17499"/>
        <dbReference type="ChEBI" id="CHEBI:37565"/>
        <dbReference type="ChEBI" id="CHEBI:57844"/>
        <dbReference type="ChEBI" id="CHEBI:59789"/>
        <dbReference type="ChEBI" id="CHEBI:131766"/>
        <dbReference type="EC" id="4.1.99.22"/>
    </reaction>
</comment>
<dbReference type="CDD" id="cd01335">
    <property type="entry name" value="Radical_SAM"/>
    <property type="match status" value="1"/>
</dbReference>
<dbReference type="CDD" id="cd21117">
    <property type="entry name" value="Twitch_MoaA"/>
    <property type="match status" value="1"/>
</dbReference>
<comment type="caution">
    <text evidence="15">The sequence shown here is derived from an EMBL/GenBank/DDBJ whole genome shotgun (WGS) entry which is preliminary data.</text>
</comment>
<dbReference type="SFLD" id="SFLDG01386">
    <property type="entry name" value="main_SPASM_domain-containing"/>
    <property type="match status" value="1"/>
</dbReference>
<comment type="cofactor">
    <cofactor evidence="1">
        <name>[4Fe-4S] cluster</name>
        <dbReference type="ChEBI" id="CHEBI:49883"/>
    </cofactor>
</comment>
<dbReference type="GO" id="GO:0005525">
    <property type="term" value="F:GTP binding"/>
    <property type="evidence" value="ECO:0007669"/>
    <property type="project" value="UniProtKB-KW"/>
</dbReference>
<dbReference type="GO" id="GO:0061798">
    <property type="term" value="F:GTP 3',8'-cyclase activity"/>
    <property type="evidence" value="ECO:0007669"/>
    <property type="project" value="UniProtKB-EC"/>
</dbReference>
<evidence type="ECO:0000256" key="10">
    <source>
        <dbReference type="ARBA" id="ARBA00023150"/>
    </source>
</evidence>
<dbReference type="InterPro" id="IPR006638">
    <property type="entry name" value="Elp3/MiaA/NifB-like_rSAM"/>
</dbReference>
<evidence type="ECO:0000256" key="8">
    <source>
        <dbReference type="ARBA" id="ARBA00023014"/>
    </source>
</evidence>
<evidence type="ECO:0000256" key="13">
    <source>
        <dbReference type="SAM" id="MobiDB-lite"/>
    </source>
</evidence>
<dbReference type="Pfam" id="PF04055">
    <property type="entry name" value="Radical_SAM"/>
    <property type="match status" value="1"/>
</dbReference>
<dbReference type="PANTHER" id="PTHR22960">
    <property type="entry name" value="MOLYBDOPTERIN COFACTOR SYNTHESIS PROTEIN A"/>
    <property type="match status" value="1"/>
</dbReference>
<dbReference type="PROSITE" id="PS51918">
    <property type="entry name" value="RADICAL_SAM"/>
    <property type="match status" value="1"/>
</dbReference>
<evidence type="ECO:0000256" key="2">
    <source>
        <dbReference type="ARBA" id="ARBA00012167"/>
    </source>
</evidence>
<evidence type="ECO:0000256" key="5">
    <source>
        <dbReference type="ARBA" id="ARBA00022723"/>
    </source>
</evidence>
<accession>A0A1J5SDA2</accession>
<dbReference type="GO" id="GO:0046872">
    <property type="term" value="F:metal ion binding"/>
    <property type="evidence" value="ECO:0007669"/>
    <property type="project" value="UniProtKB-KW"/>
</dbReference>
<keyword evidence="5" id="KW-0479">Metal-binding</keyword>
<dbReference type="EC" id="4.1.99.22" evidence="2"/>
<dbReference type="GO" id="GO:0006777">
    <property type="term" value="P:Mo-molybdopterin cofactor biosynthetic process"/>
    <property type="evidence" value="ECO:0007669"/>
    <property type="project" value="UniProtKB-KW"/>
</dbReference>
<evidence type="ECO:0000256" key="12">
    <source>
        <dbReference type="ARBA" id="ARBA00048697"/>
    </source>
</evidence>
<dbReference type="InterPro" id="IPR013785">
    <property type="entry name" value="Aldolase_TIM"/>
</dbReference>
<keyword evidence="7" id="KW-0408">Iron</keyword>
<keyword evidence="6" id="KW-0547">Nucleotide-binding</keyword>
<keyword evidence="10" id="KW-0501">Molybdenum cofactor biosynthesis</keyword>
<dbReference type="InterPro" id="IPR007197">
    <property type="entry name" value="rSAM"/>
</dbReference>
<dbReference type="Pfam" id="PF06463">
    <property type="entry name" value="Mob_synth_C"/>
    <property type="match status" value="1"/>
</dbReference>
<dbReference type="NCBIfam" id="TIGR02666">
    <property type="entry name" value="moaA"/>
    <property type="match status" value="1"/>
</dbReference>
<dbReference type="GO" id="GO:0051539">
    <property type="term" value="F:4 iron, 4 sulfur cluster binding"/>
    <property type="evidence" value="ECO:0007669"/>
    <property type="project" value="UniProtKB-KW"/>
</dbReference>
<sequence length="328" mass="35820">MIDPHGRAITYLRLSVFDRCDLRCLYCMAENTTFLPKAEVLSLEEMDRLAGAFITLGVRKIRLTGGEPLVRRGIATLIDRLGRKLAAGRLDELTLTTNGTLLARHAEALAAAGMRRVNVSLDCLDPDLFHRITRLGRVETVLEGIRAARAAGLAVKINTVALRGLNEGEIDRLIAWCGETGCDMTLIEAMPLGDFPNALRGRELPLPELRRRLETRWSLRPSDHVSGGPARYVEVAETGRRLGFITPLSGNFCDGCNRVRVSCTGALNPCLGREGAVDLRPALRGSKSDLPVQQAILAALRHKPQGHDFLSAGYEPPPSRRSMNSIGG</sequence>
<dbReference type="EMBL" id="MLJW01000078">
    <property type="protein sequence ID" value="OIR02032.1"/>
    <property type="molecule type" value="Genomic_DNA"/>
</dbReference>
<dbReference type="InterPro" id="IPR000385">
    <property type="entry name" value="MoaA_NifB_PqqE_Fe-S-bd_CS"/>
</dbReference>
<keyword evidence="3" id="KW-0004">4Fe-4S</keyword>
<gene>
    <name evidence="15" type="primary">moaA_8</name>
    <name evidence="15" type="ORF">GALL_158900</name>
</gene>
<dbReference type="InterPro" id="IPR040064">
    <property type="entry name" value="MoaA-like"/>
</dbReference>
<dbReference type="SMART" id="SM00729">
    <property type="entry name" value="Elp3"/>
    <property type="match status" value="1"/>
</dbReference>
<dbReference type="UniPathway" id="UPA00344"/>
<organism evidence="15">
    <name type="scientific">mine drainage metagenome</name>
    <dbReference type="NCBI Taxonomy" id="410659"/>
    <lineage>
        <taxon>unclassified sequences</taxon>
        <taxon>metagenomes</taxon>
        <taxon>ecological metagenomes</taxon>
    </lineage>
</organism>
<dbReference type="InterPro" id="IPR013483">
    <property type="entry name" value="MoaA"/>
</dbReference>
<dbReference type="InterPro" id="IPR010505">
    <property type="entry name" value="MoaA_twitch"/>
</dbReference>
<keyword evidence="8" id="KW-0411">Iron-sulfur</keyword>
<keyword evidence="9" id="KW-0342">GTP-binding</keyword>
<dbReference type="InterPro" id="IPR050105">
    <property type="entry name" value="MoCo_biosynth_MoaA/MoaC"/>
</dbReference>
<dbReference type="InterPro" id="IPR058240">
    <property type="entry name" value="rSAM_sf"/>
</dbReference>
<dbReference type="HAMAP" id="MF_01225_B">
    <property type="entry name" value="MoaA_B"/>
    <property type="match status" value="1"/>
</dbReference>
<evidence type="ECO:0000259" key="14">
    <source>
        <dbReference type="PROSITE" id="PS51918"/>
    </source>
</evidence>
<reference evidence="15" key="1">
    <citation type="submission" date="2016-10" db="EMBL/GenBank/DDBJ databases">
        <title>Sequence of Gallionella enrichment culture.</title>
        <authorList>
            <person name="Poehlein A."/>
            <person name="Muehling M."/>
            <person name="Daniel R."/>
        </authorList>
    </citation>
    <scope>NUCLEOTIDE SEQUENCE</scope>
</reference>
<feature type="region of interest" description="Disordered" evidence="13">
    <location>
        <begin position="307"/>
        <end position="328"/>
    </location>
</feature>
<keyword evidence="11 15" id="KW-0456">Lyase</keyword>
<dbReference type="PROSITE" id="PS01305">
    <property type="entry name" value="MOAA_NIFB_PQQE"/>
    <property type="match status" value="1"/>
</dbReference>
<dbReference type="Gene3D" id="3.20.20.70">
    <property type="entry name" value="Aldolase class I"/>
    <property type="match status" value="1"/>
</dbReference>
<name>A0A1J5SDA2_9ZZZZ</name>
<evidence type="ECO:0000256" key="6">
    <source>
        <dbReference type="ARBA" id="ARBA00022741"/>
    </source>
</evidence>
<dbReference type="SFLD" id="SFLDG01383">
    <property type="entry name" value="cyclic_pyranopterin_phosphate"/>
    <property type="match status" value="1"/>
</dbReference>
<keyword evidence="4" id="KW-0949">S-adenosyl-L-methionine</keyword>
<evidence type="ECO:0000256" key="1">
    <source>
        <dbReference type="ARBA" id="ARBA00001966"/>
    </source>
</evidence>
<dbReference type="PANTHER" id="PTHR22960:SF0">
    <property type="entry name" value="MOLYBDENUM COFACTOR BIOSYNTHESIS PROTEIN 1"/>
    <property type="match status" value="1"/>
</dbReference>
<protein>
    <recommendedName>
        <fullName evidence="2">GTP 3',8-cyclase</fullName>
        <ecNumber evidence="2">4.1.99.22</ecNumber>
    </recommendedName>
</protein>
<dbReference type="SUPFAM" id="SSF102114">
    <property type="entry name" value="Radical SAM enzymes"/>
    <property type="match status" value="1"/>
</dbReference>
<evidence type="ECO:0000256" key="7">
    <source>
        <dbReference type="ARBA" id="ARBA00023004"/>
    </source>
</evidence>
<evidence type="ECO:0000256" key="11">
    <source>
        <dbReference type="ARBA" id="ARBA00023239"/>
    </source>
</evidence>
<proteinExistence type="inferred from homology"/>
<dbReference type="SFLD" id="SFLDS00029">
    <property type="entry name" value="Radical_SAM"/>
    <property type="match status" value="1"/>
</dbReference>
<dbReference type="SFLD" id="SFLDG01067">
    <property type="entry name" value="SPASM/twitch_domain_containing"/>
    <property type="match status" value="1"/>
</dbReference>
<evidence type="ECO:0000256" key="9">
    <source>
        <dbReference type="ARBA" id="ARBA00023134"/>
    </source>
</evidence>
<dbReference type="AlphaFoldDB" id="A0A1J5SDA2"/>
<evidence type="ECO:0000256" key="3">
    <source>
        <dbReference type="ARBA" id="ARBA00022485"/>
    </source>
</evidence>
<evidence type="ECO:0000256" key="4">
    <source>
        <dbReference type="ARBA" id="ARBA00022691"/>
    </source>
</evidence>